<dbReference type="Proteomes" id="UP000826234">
    <property type="component" value="Unassembled WGS sequence"/>
</dbReference>
<evidence type="ECO:0008006" key="5">
    <source>
        <dbReference type="Google" id="ProtNLM"/>
    </source>
</evidence>
<comment type="caution">
    <text evidence="3">The sequence shown here is derived from an EMBL/GenBank/DDBJ whole genome shotgun (WGS) entry which is preliminary data.</text>
</comment>
<gene>
    <name evidence="3" type="ORF">JD844_031670</name>
</gene>
<feature type="region of interest" description="Disordered" evidence="2">
    <location>
        <begin position="311"/>
        <end position="332"/>
    </location>
</feature>
<sequence length="332" mass="37613">MADGSCGEEGLTTTTVFREKCRVDAARKMLKHAVVVPFDPSEHERQFWCACCRQEVRCHLSYGTLTVLHAGLLEHMASPEHKKAVAAFWWENKADPKLKAKFLVSSEEYELFKDSLSKALDTYEEQEDEVIREVAARIREAERSRQEMLQALLEPQRETEPCDGTAAASNGFTKRISDSAFAMDEQEQPGPSSSITMHLGGQPGCTYSNAPELDWPESRQPLTFIGHQESGEGNIHTGAKPPWLMEEEEGISQRQIGPSYEEFLKEKEKQKLKKLPPNRVGANFDHTSETGEGWLPSFGRVWNHGRRWQSRHQFKAEAGRKPGSKRKEPKTD</sequence>
<evidence type="ECO:0000313" key="4">
    <source>
        <dbReference type="Proteomes" id="UP000826234"/>
    </source>
</evidence>
<keyword evidence="4" id="KW-1185">Reference proteome</keyword>
<keyword evidence="1" id="KW-0175">Coiled coil</keyword>
<evidence type="ECO:0000313" key="3">
    <source>
        <dbReference type="EMBL" id="KAH0623397.1"/>
    </source>
</evidence>
<evidence type="ECO:0000256" key="1">
    <source>
        <dbReference type="SAM" id="Coils"/>
    </source>
</evidence>
<feature type="region of interest" description="Disordered" evidence="2">
    <location>
        <begin position="277"/>
        <end position="296"/>
    </location>
</feature>
<reference evidence="3 4" key="1">
    <citation type="journal article" date="2022" name="Gigascience">
        <title>A chromosome-level genome assembly and annotation of the desert horned lizard, Phrynosoma platyrhinos, provides insight into chromosomal rearrangements among reptiles.</title>
        <authorList>
            <person name="Koochekian N."/>
            <person name="Ascanio A."/>
            <person name="Farleigh K."/>
            <person name="Card D.C."/>
            <person name="Schield D.R."/>
            <person name="Castoe T.A."/>
            <person name="Jezkova T."/>
        </authorList>
    </citation>
    <scope>NUCLEOTIDE SEQUENCE [LARGE SCALE GENOMIC DNA]</scope>
    <source>
        <strain evidence="3">NK-2021</strain>
    </source>
</reference>
<feature type="coiled-coil region" evidence="1">
    <location>
        <begin position="109"/>
        <end position="151"/>
    </location>
</feature>
<dbReference type="EMBL" id="JAIPUX010003283">
    <property type="protein sequence ID" value="KAH0623397.1"/>
    <property type="molecule type" value="Genomic_DNA"/>
</dbReference>
<organism evidence="3 4">
    <name type="scientific">Phrynosoma platyrhinos</name>
    <name type="common">Desert horned lizard</name>
    <dbReference type="NCBI Taxonomy" id="52577"/>
    <lineage>
        <taxon>Eukaryota</taxon>
        <taxon>Metazoa</taxon>
        <taxon>Chordata</taxon>
        <taxon>Craniata</taxon>
        <taxon>Vertebrata</taxon>
        <taxon>Euteleostomi</taxon>
        <taxon>Lepidosauria</taxon>
        <taxon>Squamata</taxon>
        <taxon>Bifurcata</taxon>
        <taxon>Unidentata</taxon>
        <taxon>Episquamata</taxon>
        <taxon>Toxicofera</taxon>
        <taxon>Iguania</taxon>
        <taxon>Phrynosomatidae</taxon>
        <taxon>Phrynosomatinae</taxon>
        <taxon>Phrynosoma</taxon>
    </lineage>
</organism>
<dbReference type="PANTHER" id="PTHR31198">
    <property type="entry name" value="COILED-COIL DOMAIN-CONTAINING PROTEIN 84"/>
    <property type="match status" value="1"/>
</dbReference>
<dbReference type="PANTHER" id="PTHR31198:SF1">
    <property type="entry name" value="CENTROSOMAL AT-AC SPLICING FACTOR"/>
    <property type="match status" value="1"/>
</dbReference>
<evidence type="ECO:0000256" key="2">
    <source>
        <dbReference type="SAM" id="MobiDB-lite"/>
    </source>
</evidence>
<feature type="compositionally biased region" description="Basic and acidic residues" evidence="2">
    <location>
        <begin position="314"/>
        <end position="332"/>
    </location>
</feature>
<dbReference type="Pfam" id="PF14968">
    <property type="entry name" value="CCDC84"/>
    <property type="match status" value="1"/>
</dbReference>
<accession>A0ABQ7T100</accession>
<protein>
    <recommendedName>
        <fullName evidence="5">Coiled-coil domain containing 84</fullName>
    </recommendedName>
</protein>
<dbReference type="InterPro" id="IPR028015">
    <property type="entry name" value="CCDC84-like"/>
</dbReference>
<proteinExistence type="predicted"/>
<name>A0ABQ7T100_PHRPL</name>